<dbReference type="Proteomes" id="UP001165962">
    <property type="component" value="Unassembled WGS sequence"/>
</dbReference>
<feature type="transmembrane region" description="Helical" evidence="1">
    <location>
        <begin position="35"/>
        <end position="53"/>
    </location>
</feature>
<feature type="transmembrane region" description="Helical" evidence="1">
    <location>
        <begin position="185"/>
        <end position="204"/>
    </location>
</feature>
<feature type="transmembrane region" description="Helical" evidence="1">
    <location>
        <begin position="103"/>
        <end position="122"/>
    </location>
</feature>
<accession>A0ABX0JJ19</accession>
<keyword evidence="3" id="KW-1185">Reference proteome</keyword>
<evidence type="ECO:0000313" key="3">
    <source>
        <dbReference type="Proteomes" id="UP001165962"/>
    </source>
</evidence>
<dbReference type="PIRSF" id="PIRSF020606">
    <property type="entry name" value="UCP020606"/>
    <property type="match status" value="1"/>
</dbReference>
<protein>
    <submittedName>
        <fullName evidence="2">DUF2238 domain-containing protein</fullName>
    </submittedName>
</protein>
<gene>
    <name evidence="2" type="ORF">G9U52_35410</name>
</gene>
<reference evidence="2" key="1">
    <citation type="submission" date="2020-03" db="EMBL/GenBank/DDBJ databases">
        <title>Draft sequencing of Paenibacilllus sp. S3N08.</title>
        <authorList>
            <person name="Kim D.-U."/>
        </authorList>
    </citation>
    <scope>NUCLEOTIDE SEQUENCE</scope>
    <source>
        <strain evidence="2">S3N08</strain>
    </source>
</reference>
<organism evidence="2 3">
    <name type="scientific">Paenibacillus agricola</name>
    <dbReference type="NCBI Taxonomy" id="2716264"/>
    <lineage>
        <taxon>Bacteria</taxon>
        <taxon>Bacillati</taxon>
        <taxon>Bacillota</taxon>
        <taxon>Bacilli</taxon>
        <taxon>Bacillales</taxon>
        <taxon>Paenibacillaceae</taxon>
        <taxon>Paenibacillus</taxon>
    </lineage>
</organism>
<dbReference type="EMBL" id="JAAOIW010000025">
    <property type="protein sequence ID" value="NHN35022.1"/>
    <property type="molecule type" value="Genomic_DNA"/>
</dbReference>
<dbReference type="Pfam" id="PF09997">
    <property type="entry name" value="DUF2238"/>
    <property type="match status" value="1"/>
</dbReference>
<evidence type="ECO:0000313" key="2">
    <source>
        <dbReference type="EMBL" id="NHN35022.1"/>
    </source>
</evidence>
<feature type="transmembrane region" description="Helical" evidence="1">
    <location>
        <begin position="12"/>
        <end position="29"/>
    </location>
</feature>
<sequence length="217" mass="24991">MNHNIPFSQNKLLHLLIVTFAIFWGILAISPIDRMQWLIENLLPVGTIIALALSYKKFAFSNLSYLYLLIFIFLCLHTYAGHYSYEKTPFDMWLKSSFHTQRSFYDCIVHFTFGLFWTYVFREILIRVAVQHRFWSYTIPVAIALSFSSTFEIIEMLAAILAGGQAAGEKYVGLQGDVFDTQKDMGLALIGGMISMGILAWIAWRKKSRVVTHERVI</sequence>
<dbReference type="InterPro" id="IPR014509">
    <property type="entry name" value="YjdF-like"/>
</dbReference>
<evidence type="ECO:0000256" key="1">
    <source>
        <dbReference type="SAM" id="Phobius"/>
    </source>
</evidence>
<name>A0ABX0JJ19_9BACL</name>
<feature type="transmembrane region" description="Helical" evidence="1">
    <location>
        <begin position="134"/>
        <end position="165"/>
    </location>
</feature>
<keyword evidence="1" id="KW-1133">Transmembrane helix</keyword>
<feature type="transmembrane region" description="Helical" evidence="1">
    <location>
        <begin position="65"/>
        <end position="83"/>
    </location>
</feature>
<proteinExistence type="predicted"/>
<keyword evidence="1" id="KW-0812">Transmembrane</keyword>
<keyword evidence="1" id="KW-0472">Membrane</keyword>
<dbReference type="InterPro" id="IPR058534">
    <property type="entry name" value="YjdF"/>
</dbReference>
<comment type="caution">
    <text evidence="2">The sequence shown here is derived from an EMBL/GenBank/DDBJ whole genome shotgun (WGS) entry which is preliminary data.</text>
</comment>